<protein>
    <submittedName>
        <fullName evidence="1">Uncharacterized protein</fullName>
    </submittedName>
</protein>
<accession>A0A8K0G339</accession>
<dbReference type="OrthoDB" id="7492888at2759"/>
<reference evidence="1" key="1">
    <citation type="submission" date="2019-08" db="EMBL/GenBank/DDBJ databases">
        <title>The genome of the North American firefly Photinus pyralis.</title>
        <authorList>
            <consortium name="Photinus pyralis genome working group"/>
            <person name="Fallon T.R."/>
            <person name="Sander Lower S.E."/>
            <person name="Weng J.-K."/>
        </authorList>
    </citation>
    <scope>NUCLEOTIDE SEQUENCE</scope>
    <source>
        <strain evidence="1">TRF0915ILg1</strain>
        <tissue evidence="1">Whole body</tissue>
    </source>
</reference>
<comment type="caution">
    <text evidence="1">The sequence shown here is derived from an EMBL/GenBank/DDBJ whole genome shotgun (WGS) entry which is preliminary data.</text>
</comment>
<sequence length="115" mass="13036">LIARGFGVLGTKPSNEQDKQQSLLTEAMHKLRFLTMTPREFTEGPALTNLLTESEKLAIFMNISSPRKTVSMPSGFSTSNTLRNNKQQMYNDNRNRITVINALRISPSGYHIYKM</sequence>
<dbReference type="Proteomes" id="UP000801492">
    <property type="component" value="Unassembled WGS sequence"/>
</dbReference>
<name>A0A8K0G339_IGNLU</name>
<proteinExistence type="predicted"/>
<organism evidence="1 2">
    <name type="scientific">Ignelater luminosus</name>
    <name type="common">Cucubano</name>
    <name type="synonym">Pyrophorus luminosus</name>
    <dbReference type="NCBI Taxonomy" id="2038154"/>
    <lineage>
        <taxon>Eukaryota</taxon>
        <taxon>Metazoa</taxon>
        <taxon>Ecdysozoa</taxon>
        <taxon>Arthropoda</taxon>
        <taxon>Hexapoda</taxon>
        <taxon>Insecta</taxon>
        <taxon>Pterygota</taxon>
        <taxon>Neoptera</taxon>
        <taxon>Endopterygota</taxon>
        <taxon>Coleoptera</taxon>
        <taxon>Polyphaga</taxon>
        <taxon>Elateriformia</taxon>
        <taxon>Elateroidea</taxon>
        <taxon>Elateridae</taxon>
        <taxon>Agrypninae</taxon>
        <taxon>Pyrophorini</taxon>
        <taxon>Ignelater</taxon>
    </lineage>
</organism>
<feature type="non-terminal residue" evidence="1">
    <location>
        <position position="115"/>
    </location>
</feature>
<evidence type="ECO:0000313" key="1">
    <source>
        <dbReference type="EMBL" id="KAF2883948.1"/>
    </source>
</evidence>
<dbReference type="AlphaFoldDB" id="A0A8K0G339"/>
<dbReference type="EMBL" id="VTPC01090253">
    <property type="protein sequence ID" value="KAF2883948.1"/>
    <property type="molecule type" value="Genomic_DNA"/>
</dbReference>
<evidence type="ECO:0000313" key="2">
    <source>
        <dbReference type="Proteomes" id="UP000801492"/>
    </source>
</evidence>
<gene>
    <name evidence="1" type="ORF">ILUMI_22240</name>
</gene>
<keyword evidence="2" id="KW-1185">Reference proteome</keyword>